<dbReference type="EMBL" id="JARK01001396">
    <property type="protein sequence ID" value="EYC09406.1"/>
    <property type="molecule type" value="Genomic_DNA"/>
</dbReference>
<organism evidence="1 2">
    <name type="scientific">Ancylostoma ceylanicum</name>
    <dbReference type="NCBI Taxonomy" id="53326"/>
    <lineage>
        <taxon>Eukaryota</taxon>
        <taxon>Metazoa</taxon>
        <taxon>Ecdysozoa</taxon>
        <taxon>Nematoda</taxon>
        <taxon>Chromadorea</taxon>
        <taxon>Rhabditida</taxon>
        <taxon>Rhabditina</taxon>
        <taxon>Rhabditomorpha</taxon>
        <taxon>Strongyloidea</taxon>
        <taxon>Ancylostomatidae</taxon>
        <taxon>Ancylostomatinae</taxon>
        <taxon>Ancylostoma</taxon>
    </lineage>
</organism>
<proteinExistence type="predicted"/>
<gene>
    <name evidence="1" type="primary">Acey_s0060.g3098</name>
    <name evidence="1" type="ORF">Y032_0060g3098</name>
</gene>
<protein>
    <submittedName>
        <fullName evidence="1">Uncharacterized protein</fullName>
    </submittedName>
</protein>
<comment type="caution">
    <text evidence="1">The sequence shown here is derived from an EMBL/GenBank/DDBJ whole genome shotgun (WGS) entry which is preliminary data.</text>
</comment>
<dbReference type="AlphaFoldDB" id="A0A016U353"/>
<dbReference type="Proteomes" id="UP000024635">
    <property type="component" value="Unassembled WGS sequence"/>
</dbReference>
<sequence>MFEIATYPGYSRRVNPSNVYQQAQNRRKPVLEGVEMAKTWSQEADRSKVCWLPAMRQCWPTSLAVSIR</sequence>
<evidence type="ECO:0000313" key="1">
    <source>
        <dbReference type="EMBL" id="EYC09406.1"/>
    </source>
</evidence>
<reference evidence="2" key="1">
    <citation type="journal article" date="2015" name="Nat. Genet.">
        <title>The genome and transcriptome of the zoonotic hookworm Ancylostoma ceylanicum identify infection-specific gene families.</title>
        <authorList>
            <person name="Schwarz E.M."/>
            <person name="Hu Y."/>
            <person name="Antoshechkin I."/>
            <person name="Miller M.M."/>
            <person name="Sternberg P.W."/>
            <person name="Aroian R.V."/>
        </authorList>
    </citation>
    <scope>NUCLEOTIDE SEQUENCE</scope>
    <source>
        <strain evidence="2">HY135</strain>
    </source>
</reference>
<accession>A0A016U353</accession>
<keyword evidence="2" id="KW-1185">Reference proteome</keyword>
<name>A0A016U353_9BILA</name>
<evidence type="ECO:0000313" key="2">
    <source>
        <dbReference type="Proteomes" id="UP000024635"/>
    </source>
</evidence>